<dbReference type="GO" id="GO:0032153">
    <property type="term" value="C:cell division site"/>
    <property type="evidence" value="ECO:0007669"/>
    <property type="project" value="TreeGrafter"/>
</dbReference>
<dbReference type="PANTHER" id="PTHR28013:SF3">
    <property type="entry name" value="PROTEIN DCV1-RELATED"/>
    <property type="match status" value="1"/>
</dbReference>
<dbReference type="InterPro" id="IPR051380">
    <property type="entry name" value="pH-response_reg_palI/RIM9"/>
</dbReference>
<dbReference type="EMBL" id="JAGPNK010000020">
    <property type="protein sequence ID" value="KAH7304896.1"/>
    <property type="molecule type" value="Genomic_DNA"/>
</dbReference>
<keyword evidence="7" id="KW-0732">Signal</keyword>
<feature type="transmembrane region" description="Helical" evidence="6">
    <location>
        <begin position="151"/>
        <end position="172"/>
    </location>
</feature>
<feature type="signal peptide" evidence="7">
    <location>
        <begin position="1"/>
        <end position="25"/>
    </location>
</feature>
<dbReference type="PANTHER" id="PTHR28013">
    <property type="entry name" value="PROTEIN DCV1-RELATED"/>
    <property type="match status" value="1"/>
</dbReference>
<evidence type="ECO:0000256" key="3">
    <source>
        <dbReference type="ARBA" id="ARBA00022989"/>
    </source>
</evidence>
<comment type="caution">
    <text evidence="8">The sequence shown here is derived from an EMBL/GenBank/DDBJ whole genome shotgun (WGS) entry which is preliminary data.</text>
</comment>
<evidence type="ECO:0000256" key="4">
    <source>
        <dbReference type="ARBA" id="ARBA00023136"/>
    </source>
</evidence>
<feature type="compositionally biased region" description="Pro residues" evidence="5">
    <location>
        <begin position="594"/>
        <end position="611"/>
    </location>
</feature>
<keyword evidence="2 6" id="KW-0812">Transmembrane</keyword>
<protein>
    <submittedName>
        <fullName evidence="8">SUR7/PalI family-domain-containing protein</fullName>
    </submittedName>
</protein>
<feature type="compositionally biased region" description="Gly residues" evidence="5">
    <location>
        <begin position="317"/>
        <end position="340"/>
    </location>
</feature>
<feature type="compositionally biased region" description="Polar residues" evidence="5">
    <location>
        <begin position="252"/>
        <end position="263"/>
    </location>
</feature>
<feature type="chain" id="PRO_5035436654" evidence="7">
    <location>
        <begin position="26"/>
        <end position="705"/>
    </location>
</feature>
<keyword evidence="3 6" id="KW-1133">Transmembrane helix</keyword>
<evidence type="ECO:0000256" key="7">
    <source>
        <dbReference type="SAM" id="SignalP"/>
    </source>
</evidence>
<feature type="compositionally biased region" description="Gly residues" evidence="5">
    <location>
        <begin position="348"/>
        <end position="371"/>
    </location>
</feature>
<dbReference type="OrthoDB" id="2354757at2759"/>
<organism evidence="8 9">
    <name type="scientific">Stachybotrys elegans</name>
    <dbReference type="NCBI Taxonomy" id="80388"/>
    <lineage>
        <taxon>Eukaryota</taxon>
        <taxon>Fungi</taxon>
        <taxon>Dikarya</taxon>
        <taxon>Ascomycota</taxon>
        <taxon>Pezizomycotina</taxon>
        <taxon>Sordariomycetes</taxon>
        <taxon>Hypocreomycetidae</taxon>
        <taxon>Hypocreales</taxon>
        <taxon>Stachybotryaceae</taxon>
        <taxon>Stachybotrys</taxon>
    </lineage>
</organism>
<accession>A0A8K0SFE4</accession>
<keyword evidence="9" id="KW-1185">Reference proteome</keyword>
<feature type="compositionally biased region" description="Basic and acidic residues" evidence="5">
    <location>
        <begin position="237"/>
        <end position="249"/>
    </location>
</feature>
<evidence type="ECO:0000256" key="2">
    <source>
        <dbReference type="ARBA" id="ARBA00022692"/>
    </source>
</evidence>
<feature type="transmembrane region" description="Helical" evidence="6">
    <location>
        <begin position="118"/>
        <end position="145"/>
    </location>
</feature>
<dbReference type="AlphaFoldDB" id="A0A8K0SFE4"/>
<evidence type="ECO:0000313" key="9">
    <source>
        <dbReference type="Proteomes" id="UP000813444"/>
    </source>
</evidence>
<keyword evidence="4 6" id="KW-0472">Membrane</keyword>
<dbReference type="Pfam" id="PF06687">
    <property type="entry name" value="SUR7"/>
    <property type="match status" value="1"/>
</dbReference>
<dbReference type="InterPro" id="IPR009571">
    <property type="entry name" value="SUR7/Rim9-like_fungi"/>
</dbReference>
<dbReference type="GO" id="GO:0005886">
    <property type="term" value="C:plasma membrane"/>
    <property type="evidence" value="ECO:0007669"/>
    <property type="project" value="InterPro"/>
</dbReference>
<gene>
    <name evidence="8" type="ORF">B0I35DRAFT_144517</name>
</gene>
<evidence type="ECO:0000256" key="5">
    <source>
        <dbReference type="SAM" id="MobiDB-lite"/>
    </source>
</evidence>
<evidence type="ECO:0000313" key="8">
    <source>
        <dbReference type="EMBL" id="KAH7304896.1"/>
    </source>
</evidence>
<dbReference type="Proteomes" id="UP000813444">
    <property type="component" value="Unassembled WGS sequence"/>
</dbReference>
<feature type="region of interest" description="Disordered" evidence="5">
    <location>
        <begin position="237"/>
        <end position="705"/>
    </location>
</feature>
<feature type="compositionally biased region" description="Polar residues" evidence="5">
    <location>
        <begin position="633"/>
        <end position="642"/>
    </location>
</feature>
<feature type="compositionally biased region" description="Polar residues" evidence="5">
    <location>
        <begin position="406"/>
        <end position="416"/>
    </location>
</feature>
<dbReference type="GO" id="GO:0035838">
    <property type="term" value="C:growing cell tip"/>
    <property type="evidence" value="ECO:0007669"/>
    <property type="project" value="TreeGrafter"/>
</dbReference>
<name>A0A8K0SFE4_9HYPO</name>
<feature type="transmembrane region" description="Helical" evidence="6">
    <location>
        <begin position="83"/>
        <end position="106"/>
    </location>
</feature>
<feature type="compositionally biased region" description="Gly residues" evidence="5">
    <location>
        <begin position="378"/>
        <end position="387"/>
    </location>
</feature>
<sequence length="705" mass="74338">MLRPATPLSVLLFAAFALLLLSVLSVPVIQGIPLGEFQDATFGVFGFCRGNRCSSISVGYDIETATPSDAGSFDLPSSVRSPLAAILIVHPVAALITLIMFIMAVAAHFHAPAHSSRYLLVLFIFLVIDFLVCLLAFLVDVLVFIPHLAWGSYLVLAATIIVLVSSIVTCAMRRTITGRKSRQKAIAQNAEMSGENYYNREAHVKAAVVASEPSIPAISGANQSVADSLPQFASFEQQRKMDQDSDERIPLTQRSPSNRSNVIPNDVADPAAIPPFNPPSRSGSQDRYGNPANGPQDAYAMGRGPGGPPFDRANSRGRGGMGPPGGYRGGRGGYGRGGYDNYGPPTRGRGGYGPPGPGRGGYGPRGGRGGYGPPPRGYGPGPGGMRGGRSPPPNMPGPYDRRPTGDSYNYNSQPQDSDPALDYGTEPGPNFSLPSTGPAPNGGYEAYNPDTASLPRAESPPPLPYETSDPLVGGRPVEMDASPSPVQAPKNYGQFGPIRDSDIDVAGMVGLQQGKPPMGSHDTYMTEASKYSTDEFVPPRAGWNQGSGRNSPRAPSPLNVQNRAPANERASPAPAAPGGAYYEDIDPRFAAPAAPVPQQSPPPLNVPPPIEPIYEDVHADNSGARSPAESERSNFTSISQRGINPRWNPAPPMPHQQGPPRRPGPQRQDILLDMPDFQIGGPSGKPQRGAGPGMIPGSAYPTGPI</sequence>
<feature type="compositionally biased region" description="Low complexity" evidence="5">
    <location>
        <begin position="570"/>
        <end position="580"/>
    </location>
</feature>
<reference evidence="8" key="1">
    <citation type="journal article" date="2021" name="Nat. Commun.">
        <title>Genetic determinants of endophytism in the Arabidopsis root mycobiome.</title>
        <authorList>
            <person name="Mesny F."/>
            <person name="Miyauchi S."/>
            <person name="Thiergart T."/>
            <person name="Pickel B."/>
            <person name="Atanasova L."/>
            <person name="Karlsson M."/>
            <person name="Huettel B."/>
            <person name="Barry K.W."/>
            <person name="Haridas S."/>
            <person name="Chen C."/>
            <person name="Bauer D."/>
            <person name="Andreopoulos W."/>
            <person name="Pangilinan J."/>
            <person name="LaButti K."/>
            <person name="Riley R."/>
            <person name="Lipzen A."/>
            <person name="Clum A."/>
            <person name="Drula E."/>
            <person name="Henrissat B."/>
            <person name="Kohler A."/>
            <person name="Grigoriev I.V."/>
            <person name="Martin F.M."/>
            <person name="Hacquard S."/>
        </authorList>
    </citation>
    <scope>NUCLEOTIDE SEQUENCE</scope>
    <source>
        <strain evidence="8">MPI-CAGE-CH-0235</strain>
    </source>
</reference>
<evidence type="ECO:0000256" key="6">
    <source>
        <dbReference type="SAM" id="Phobius"/>
    </source>
</evidence>
<comment type="subcellular location">
    <subcellularLocation>
        <location evidence="1">Membrane</location>
        <topology evidence="1">Multi-pass membrane protein</topology>
    </subcellularLocation>
</comment>
<evidence type="ECO:0000256" key="1">
    <source>
        <dbReference type="ARBA" id="ARBA00004141"/>
    </source>
</evidence>
<proteinExistence type="predicted"/>